<feature type="signal peptide" evidence="1">
    <location>
        <begin position="1"/>
        <end position="19"/>
    </location>
</feature>
<feature type="chain" id="PRO_5023901465" description="Secreted protein" evidence="1">
    <location>
        <begin position="20"/>
        <end position="70"/>
    </location>
</feature>
<evidence type="ECO:0000313" key="2">
    <source>
        <dbReference type="EMBL" id="KAA8894426.1"/>
    </source>
</evidence>
<dbReference type="EMBL" id="VXIS01000340">
    <property type="protein sequence ID" value="KAA8894426.1"/>
    <property type="molecule type" value="Genomic_DNA"/>
</dbReference>
<organism evidence="2 3">
    <name type="scientific">Sphaerosporella brunnea</name>
    <dbReference type="NCBI Taxonomy" id="1250544"/>
    <lineage>
        <taxon>Eukaryota</taxon>
        <taxon>Fungi</taxon>
        <taxon>Dikarya</taxon>
        <taxon>Ascomycota</taxon>
        <taxon>Pezizomycotina</taxon>
        <taxon>Pezizomycetes</taxon>
        <taxon>Pezizales</taxon>
        <taxon>Pyronemataceae</taxon>
        <taxon>Sphaerosporella</taxon>
    </lineage>
</organism>
<proteinExistence type="predicted"/>
<sequence>MMMVVVVVVVKLAVAPGDGDVCGRGGVLTTVGAGTCRTLVNLQAMPAGENAFIGLSIATRTKKRRSVAAR</sequence>
<keyword evidence="3" id="KW-1185">Reference proteome</keyword>
<protein>
    <recommendedName>
        <fullName evidence="4">Secreted protein</fullName>
    </recommendedName>
</protein>
<dbReference type="InParanoid" id="A0A5J5EHP1"/>
<evidence type="ECO:0008006" key="4">
    <source>
        <dbReference type="Google" id="ProtNLM"/>
    </source>
</evidence>
<keyword evidence="1" id="KW-0732">Signal</keyword>
<evidence type="ECO:0000313" key="3">
    <source>
        <dbReference type="Proteomes" id="UP000326924"/>
    </source>
</evidence>
<name>A0A5J5EHP1_9PEZI</name>
<dbReference type="Proteomes" id="UP000326924">
    <property type="component" value="Unassembled WGS sequence"/>
</dbReference>
<accession>A0A5J5EHP1</accession>
<evidence type="ECO:0000256" key="1">
    <source>
        <dbReference type="SAM" id="SignalP"/>
    </source>
</evidence>
<comment type="caution">
    <text evidence="2">The sequence shown here is derived from an EMBL/GenBank/DDBJ whole genome shotgun (WGS) entry which is preliminary data.</text>
</comment>
<reference evidence="2 3" key="1">
    <citation type="submission" date="2019-09" db="EMBL/GenBank/DDBJ databases">
        <title>Draft genome of the ectomycorrhizal ascomycete Sphaerosporella brunnea.</title>
        <authorList>
            <consortium name="DOE Joint Genome Institute"/>
            <person name="Benucci G.M."/>
            <person name="Marozzi G."/>
            <person name="Antonielli L."/>
            <person name="Sanchez S."/>
            <person name="Marco P."/>
            <person name="Wang X."/>
            <person name="Falini L.B."/>
            <person name="Barry K."/>
            <person name="Haridas S."/>
            <person name="Lipzen A."/>
            <person name="Labutti K."/>
            <person name="Grigoriev I.V."/>
            <person name="Murat C."/>
            <person name="Martin F."/>
            <person name="Albertini E."/>
            <person name="Donnini D."/>
            <person name="Bonito G."/>
        </authorList>
    </citation>
    <scope>NUCLEOTIDE SEQUENCE [LARGE SCALE GENOMIC DNA]</scope>
    <source>
        <strain evidence="2 3">Sb_GMNB300</strain>
    </source>
</reference>
<dbReference type="AlphaFoldDB" id="A0A5J5EHP1"/>
<gene>
    <name evidence="2" type="ORF">FN846DRAFT_974004</name>
</gene>